<evidence type="ECO:0000259" key="7">
    <source>
        <dbReference type="PROSITE" id="PS50950"/>
    </source>
</evidence>
<feature type="region of interest" description="Disordered" evidence="6">
    <location>
        <begin position="65"/>
        <end position="106"/>
    </location>
</feature>
<keyword evidence="1" id="KW-0479">Metal-binding</keyword>
<dbReference type="Pfam" id="PF21787">
    <property type="entry name" value="TNP-like_RNaseH_N"/>
    <property type="match status" value="1"/>
</dbReference>
<dbReference type="Proteomes" id="UP000014500">
    <property type="component" value="Unassembled WGS sequence"/>
</dbReference>
<dbReference type="InterPro" id="IPR048365">
    <property type="entry name" value="TNP-like_RNaseH_N"/>
</dbReference>
<evidence type="ECO:0000256" key="3">
    <source>
        <dbReference type="ARBA" id="ARBA00022833"/>
    </source>
</evidence>
<dbReference type="AlphaFoldDB" id="T1IXJ8"/>
<dbReference type="SUPFAM" id="SSF57716">
    <property type="entry name" value="Glucocorticoid receptor-like (DNA-binding domain)"/>
    <property type="match status" value="1"/>
</dbReference>
<evidence type="ECO:0000256" key="1">
    <source>
        <dbReference type="ARBA" id="ARBA00022723"/>
    </source>
</evidence>
<proteinExistence type="predicted"/>
<dbReference type="GO" id="GO:0008270">
    <property type="term" value="F:zinc ion binding"/>
    <property type="evidence" value="ECO:0007669"/>
    <property type="project" value="UniProtKB-KW"/>
</dbReference>
<keyword evidence="9" id="KW-1185">Reference proteome</keyword>
<reference evidence="8" key="2">
    <citation type="submission" date="2015-02" db="UniProtKB">
        <authorList>
            <consortium name="EnsemblMetazoa"/>
        </authorList>
    </citation>
    <scope>IDENTIFICATION</scope>
</reference>
<evidence type="ECO:0000256" key="5">
    <source>
        <dbReference type="PROSITE-ProRule" id="PRU00309"/>
    </source>
</evidence>
<dbReference type="InterPro" id="IPR006612">
    <property type="entry name" value="THAP_Znf"/>
</dbReference>
<evidence type="ECO:0000313" key="8">
    <source>
        <dbReference type="EnsemblMetazoa" id="SMAR005932-PA"/>
    </source>
</evidence>
<keyword evidence="3" id="KW-0862">Zinc</keyword>
<dbReference type="PROSITE" id="PS50950">
    <property type="entry name" value="ZF_THAP"/>
    <property type="match status" value="1"/>
</dbReference>
<reference evidence="9" key="1">
    <citation type="submission" date="2011-05" db="EMBL/GenBank/DDBJ databases">
        <authorList>
            <person name="Richards S.R."/>
            <person name="Qu J."/>
            <person name="Jiang H."/>
            <person name="Jhangiani S.N."/>
            <person name="Agravi P."/>
            <person name="Goodspeed R."/>
            <person name="Gross S."/>
            <person name="Mandapat C."/>
            <person name="Jackson L."/>
            <person name="Mathew T."/>
            <person name="Pu L."/>
            <person name="Thornton R."/>
            <person name="Saada N."/>
            <person name="Wilczek-Boney K.B."/>
            <person name="Lee S."/>
            <person name="Kovar C."/>
            <person name="Wu Y."/>
            <person name="Scherer S.E."/>
            <person name="Worley K.C."/>
            <person name="Muzny D.M."/>
            <person name="Gibbs R."/>
        </authorList>
    </citation>
    <scope>NUCLEOTIDE SEQUENCE</scope>
    <source>
        <strain evidence="9">Brora</strain>
    </source>
</reference>
<feature type="domain" description="THAP-type" evidence="7">
    <location>
        <begin position="1"/>
        <end position="54"/>
    </location>
</feature>
<keyword evidence="2 5" id="KW-0863">Zinc-finger</keyword>
<accession>T1IXJ8</accession>
<keyword evidence="4 5" id="KW-0238">DNA-binding</keyword>
<protein>
    <recommendedName>
        <fullName evidence="7">THAP-type domain-containing protein</fullName>
    </recommendedName>
</protein>
<dbReference type="OMA" id="NEYCEAT"/>
<evidence type="ECO:0000256" key="6">
    <source>
        <dbReference type="SAM" id="MobiDB-lite"/>
    </source>
</evidence>
<dbReference type="PhylomeDB" id="T1IXJ8"/>
<sequence>MAWARNAGRDDFLKKSADELHKNAVLCATHFENSYFYNPKNKKRLHCDAIPNIFKSTSYHTPKPVTSTILTTPPLISVPQPKRKRLTPTPPPPTQSATSPHSKELPNSTASLLKIHSLITRENTKWTRGGRRLAIILYIHFHDRYRALAHQFDLPPVRLLRKWLNDEQFYPGIRTNHLRMLHDSDMFSRCPDKIEKQSAVLIMRRVKLTPGLSYDSKCDRVEGLQDLDWMGRARYVATHAIVLTVKGMFTEWRLPVGYFPVCDGRMSIPLVAKLLIEALVELESTGLQVRVLVMAYTAHTQQLMEYFAVSLTRPFICFMGHRILVVYDPPSLLKRLFYSFKKSDIHFGEKNVASWRQVEKFYAVDTAQKYPISPEITMKHMEVARYGDVTTKMATQIFHSRTAASISYGNYLGDKHEDATSTAIFLRTIAELYGYFSGNLPDDVNPKQLTQLLAKMKNLYYTEGKEPKACLRAWHLSISSLSQLNQFCLDPKVQPRRKINMNMKILRLKDPQLTRLRINQVDRGGGGDTANSVRQSIRELSISALMKPKKLKCLKLEPLYFPKVVQRLSTQTHVVENKKISANKRIGNGPREFPRENGLSMVAGLIVRSVLERHSCSVCDRHWVRMCSLPNGVTELFVMWLEQIDGFLFKANEVAVPTERLMELVFRLEDYFSVVFSKIVHMDRAALRLGKALRRRFREDLVDMCAPMRKAFLAMFVRYEIKRCLAVHNSRRLLGPTLNARWKKRLVSIFVGIYFMHFFHPFYPACLINSFYPAPWLNSQFTGMQLFPG</sequence>
<name>T1IXJ8_STRMM</name>
<evidence type="ECO:0000313" key="9">
    <source>
        <dbReference type="Proteomes" id="UP000014500"/>
    </source>
</evidence>
<dbReference type="Pfam" id="PF05485">
    <property type="entry name" value="THAP"/>
    <property type="match status" value="1"/>
</dbReference>
<dbReference type="GO" id="GO:0003677">
    <property type="term" value="F:DNA binding"/>
    <property type="evidence" value="ECO:0007669"/>
    <property type="project" value="UniProtKB-UniRule"/>
</dbReference>
<dbReference type="EMBL" id="JH431650">
    <property type="status" value="NOT_ANNOTATED_CDS"/>
    <property type="molecule type" value="Genomic_DNA"/>
</dbReference>
<dbReference type="EnsemblMetazoa" id="SMAR005932-RA">
    <property type="protein sequence ID" value="SMAR005932-PA"/>
    <property type="gene ID" value="SMAR005932"/>
</dbReference>
<dbReference type="eggNOG" id="ENOG502RX9E">
    <property type="taxonomic scope" value="Eukaryota"/>
</dbReference>
<dbReference type="HOGENOM" id="CLU_355776_0_0_1"/>
<evidence type="ECO:0000256" key="4">
    <source>
        <dbReference type="ARBA" id="ARBA00023125"/>
    </source>
</evidence>
<organism evidence="8 9">
    <name type="scientific">Strigamia maritima</name>
    <name type="common">European centipede</name>
    <name type="synonym">Geophilus maritimus</name>
    <dbReference type="NCBI Taxonomy" id="126957"/>
    <lineage>
        <taxon>Eukaryota</taxon>
        <taxon>Metazoa</taxon>
        <taxon>Ecdysozoa</taxon>
        <taxon>Arthropoda</taxon>
        <taxon>Myriapoda</taxon>
        <taxon>Chilopoda</taxon>
        <taxon>Pleurostigmophora</taxon>
        <taxon>Geophilomorpha</taxon>
        <taxon>Linotaeniidae</taxon>
        <taxon>Strigamia</taxon>
    </lineage>
</organism>
<evidence type="ECO:0000256" key="2">
    <source>
        <dbReference type="ARBA" id="ARBA00022771"/>
    </source>
</evidence>